<sequence>MRLFANDLYRNFAIGFAIAAIGVGIANAQALGSEIAPPAYAAEPHETPRPAPEFVIAPFPGEAD</sequence>
<dbReference type="AlphaFoldDB" id="A0A074NFT5"/>
<dbReference type="OrthoDB" id="7392093at2"/>
<name>A0A074NFT5_9SPHN</name>
<protein>
    <submittedName>
        <fullName evidence="1">Uncharacterized protein</fullName>
    </submittedName>
</protein>
<keyword evidence="2" id="KW-1185">Reference proteome</keyword>
<organism evidence="1 2">
    <name type="scientific">Erythrobacter litoralis</name>
    <dbReference type="NCBI Taxonomy" id="39960"/>
    <lineage>
        <taxon>Bacteria</taxon>
        <taxon>Pseudomonadati</taxon>
        <taxon>Pseudomonadota</taxon>
        <taxon>Alphaproteobacteria</taxon>
        <taxon>Sphingomonadales</taxon>
        <taxon>Erythrobacteraceae</taxon>
        <taxon>Erythrobacter/Porphyrobacter group</taxon>
        <taxon>Erythrobacter</taxon>
    </lineage>
</organism>
<proteinExistence type="predicted"/>
<dbReference type="RefSeq" id="WP_034902511.1">
    <property type="nucleotide sequence ID" value="NZ_CP017057.1"/>
</dbReference>
<dbReference type="PATRIC" id="fig|39960.10.peg.3097"/>
<evidence type="ECO:0000313" key="1">
    <source>
        <dbReference type="EMBL" id="KEO96497.1"/>
    </source>
</evidence>
<accession>A0A074NFT5</accession>
<dbReference type="Proteomes" id="UP000027866">
    <property type="component" value="Unassembled WGS sequence"/>
</dbReference>
<dbReference type="KEGG" id="elq:Ga0102493_11846"/>
<evidence type="ECO:0000313" key="2">
    <source>
        <dbReference type="Proteomes" id="UP000027866"/>
    </source>
</evidence>
<gene>
    <name evidence="1" type="ORF">EH32_09720</name>
</gene>
<comment type="caution">
    <text evidence="1">The sequence shown here is derived from an EMBL/GenBank/DDBJ whole genome shotgun (WGS) entry which is preliminary data.</text>
</comment>
<reference evidence="1 2" key="1">
    <citation type="submission" date="2014-04" db="EMBL/GenBank/DDBJ databases">
        <title>A comprehensive comparison of genomes of Erythrobacter spp. Strains.</title>
        <authorList>
            <person name="Zheng Q."/>
        </authorList>
    </citation>
    <scope>NUCLEOTIDE SEQUENCE [LARGE SCALE GENOMIC DNA]</scope>
    <source>
        <strain evidence="1 2">DSM 8509</strain>
    </source>
</reference>
<dbReference type="EMBL" id="JMIX01000005">
    <property type="protein sequence ID" value="KEO96497.1"/>
    <property type="molecule type" value="Genomic_DNA"/>
</dbReference>